<protein>
    <submittedName>
        <fullName evidence="1">Uncharacterized protein</fullName>
    </submittedName>
</protein>
<sequence length="102" mass="10732">MTVQPTAECARCTVPTSAGQGVCAFCATYVPPTTVGQQLDVLVNRIDIIRADGNDILQGLPNDAPLFAVTDLVIALNHIKRAAVSLDKASDALEADAQAVRR</sequence>
<reference evidence="2" key="1">
    <citation type="submission" date="2016-10" db="EMBL/GenBank/DDBJ databases">
        <authorList>
            <person name="Varghese N."/>
            <person name="Submissions S."/>
        </authorList>
    </citation>
    <scope>NUCLEOTIDE SEQUENCE [LARGE SCALE GENOMIC DNA]</scope>
    <source>
        <strain evidence="2">UNC267MFSha1.1M11</strain>
    </source>
</reference>
<accession>A0A1G4WKS8</accession>
<evidence type="ECO:0000313" key="1">
    <source>
        <dbReference type="EMBL" id="SCX24753.1"/>
    </source>
</evidence>
<dbReference type="Proteomes" id="UP000199707">
    <property type="component" value="Unassembled WGS sequence"/>
</dbReference>
<dbReference type="AlphaFoldDB" id="A0A1G4WKS8"/>
<dbReference type="EMBL" id="FMUB01000007">
    <property type="protein sequence ID" value="SCX24753.1"/>
    <property type="molecule type" value="Genomic_DNA"/>
</dbReference>
<proteinExistence type="predicted"/>
<evidence type="ECO:0000313" key="2">
    <source>
        <dbReference type="Proteomes" id="UP000199707"/>
    </source>
</evidence>
<dbReference type="STRING" id="1502745.SAMN02799620_03769"/>
<gene>
    <name evidence="1" type="ORF">SAMN02799620_03769</name>
</gene>
<name>A0A1G4WKS8_9MYCO</name>
<organism evidence="1 2">
    <name type="scientific">Mycolicibacterium fluoranthenivorans</name>
    <dbReference type="NCBI Taxonomy" id="258505"/>
    <lineage>
        <taxon>Bacteria</taxon>
        <taxon>Bacillati</taxon>
        <taxon>Actinomycetota</taxon>
        <taxon>Actinomycetes</taxon>
        <taxon>Mycobacteriales</taxon>
        <taxon>Mycobacteriaceae</taxon>
        <taxon>Mycolicibacterium</taxon>
    </lineage>
</organism>